<evidence type="ECO:0000313" key="3">
    <source>
        <dbReference type="Proteomes" id="UP000719412"/>
    </source>
</evidence>
<keyword evidence="3" id="KW-1185">Reference proteome</keyword>
<name>A0A8J6HUG9_TENMO</name>
<gene>
    <name evidence="2" type="ORF">GEV33_002398</name>
</gene>
<dbReference type="EMBL" id="JABDTM020012001">
    <property type="protein sequence ID" value="KAH0820393.1"/>
    <property type="molecule type" value="Genomic_DNA"/>
</dbReference>
<organism evidence="2 3">
    <name type="scientific">Tenebrio molitor</name>
    <name type="common">Yellow mealworm beetle</name>
    <dbReference type="NCBI Taxonomy" id="7067"/>
    <lineage>
        <taxon>Eukaryota</taxon>
        <taxon>Metazoa</taxon>
        <taxon>Ecdysozoa</taxon>
        <taxon>Arthropoda</taxon>
        <taxon>Hexapoda</taxon>
        <taxon>Insecta</taxon>
        <taxon>Pterygota</taxon>
        <taxon>Neoptera</taxon>
        <taxon>Endopterygota</taxon>
        <taxon>Coleoptera</taxon>
        <taxon>Polyphaga</taxon>
        <taxon>Cucujiformia</taxon>
        <taxon>Tenebrionidae</taxon>
        <taxon>Tenebrio</taxon>
    </lineage>
</organism>
<proteinExistence type="predicted"/>
<feature type="region of interest" description="Disordered" evidence="1">
    <location>
        <begin position="67"/>
        <end position="109"/>
    </location>
</feature>
<dbReference type="AlphaFoldDB" id="A0A8J6HUG9"/>
<evidence type="ECO:0000256" key="1">
    <source>
        <dbReference type="SAM" id="MobiDB-lite"/>
    </source>
</evidence>
<accession>A0A8J6HUG9</accession>
<evidence type="ECO:0000313" key="2">
    <source>
        <dbReference type="EMBL" id="KAH0820393.1"/>
    </source>
</evidence>
<dbReference type="Proteomes" id="UP000719412">
    <property type="component" value="Unassembled WGS sequence"/>
</dbReference>
<feature type="compositionally biased region" description="Basic and acidic residues" evidence="1">
    <location>
        <begin position="100"/>
        <end position="109"/>
    </location>
</feature>
<reference evidence="2" key="2">
    <citation type="submission" date="2021-08" db="EMBL/GenBank/DDBJ databases">
        <authorList>
            <person name="Eriksson T."/>
        </authorList>
    </citation>
    <scope>NUCLEOTIDE SEQUENCE</scope>
    <source>
        <strain evidence="2">Stoneville</strain>
        <tissue evidence="2">Whole head</tissue>
    </source>
</reference>
<protein>
    <submittedName>
        <fullName evidence="2">Uncharacterized protein</fullName>
    </submittedName>
</protein>
<comment type="caution">
    <text evidence="2">The sequence shown here is derived from an EMBL/GenBank/DDBJ whole genome shotgun (WGS) entry which is preliminary data.</text>
</comment>
<reference evidence="2" key="1">
    <citation type="journal article" date="2020" name="J Insects Food Feed">
        <title>The yellow mealworm (Tenebrio molitor) genome: a resource for the emerging insects as food and feed industry.</title>
        <authorList>
            <person name="Eriksson T."/>
            <person name="Andere A."/>
            <person name="Kelstrup H."/>
            <person name="Emery V."/>
            <person name="Picard C."/>
        </authorList>
    </citation>
    <scope>NUCLEOTIDE SEQUENCE</scope>
    <source>
        <strain evidence="2">Stoneville</strain>
        <tissue evidence="2">Whole head</tissue>
    </source>
</reference>
<sequence length="109" mass="12824">MRFGTGYYLQSTSLETFDENGPDRSVIVCVRDPLQHWTIRFTNENLEQRERDRLQFVPILRESTTFERATNERATKESRNMSAATKERSDKRAPRQKSAATKERRDKLA</sequence>
<feature type="compositionally biased region" description="Basic and acidic residues" evidence="1">
    <location>
        <begin position="69"/>
        <end position="93"/>
    </location>
</feature>